<dbReference type="InterPro" id="IPR018931">
    <property type="entry name" value="DUF2520"/>
</dbReference>
<dbReference type="Gene3D" id="3.40.50.720">
    <property type="entry name" value="NAD(P)-binding Rossmann-like Domain"/>
    <property type="match status" value="1"/>
</dbReference>
<comment type="caution">
    <text evidence="2">The sequence shown here is derived from an EMBL/GenBank/DDBJ whole genome shotgun (WGS) entry which is preliminary data.</text>
</comment>
<evidence type="ECO:0000313" key="2">
    <source>
        <dbReference type="EMBL" id="OAD92597.1"/>
    </source>
</evidence>
<dbReference type="InterPro" id="IPR036291">
    <property type="entry name" value="NAD(P)-bd_dom_sf"/>
</dbReference>
<dbReference type="SUPFAM" id="SSF48179">
    <property type="entry name" value="6-phosphogluconate dehydrogenase C-terminal domain-like"/>
    <property type="match status" value="1"/>
</dbReference>
<dbReference type="RefSeq" id="WP_068760511.1">
    <property type="nucleotide sequence ID" value="NZ_LXIE01000001.1"/>
</dbReference>
<dbReference type="InterPro" id="IPR008927">
    <property type="entry name" value="6-PGluconate_DH-like_C_sf"/>
</dbReference>
<accession>A0A1A9LHN4</accession>
<dbReference type="AlphaFoldDB" id="A0A1A9LHN4"/>
<dbReference type="Gene3D" id="1.10.1040.20">
    <property type="entry name" value="ProC-like, C-terminal domain"/>
    <property type="match status" value="1"/>
</dbReference>
<dbReference type="STRING" id="1385699.A7A78_01430"/>
<dbReference type="OrthoDB" id="9810755at2"/>
<dbReference type="Pfam" id="PF10728">
    <property type="entry name" value="DUF2520"/>
    <property type="match status" value="1"/>
</dbReference>
<name>A0A1A9LHN4_9FLAO</name>
<evidence type="ECO:0000313" key="3">
    <source>
        <dbReference type="Proteomes" id="UP000077552"/>
    </source>
</evidence>
<dbReference type="Proteomes" id="UP000077552">
    <property type="component" value="Unassembled WGS sequence"/>
</dbReference>
<feature type="domain" description="DUF2520" evidence="1">
    <location>
        <begin position="122"/>
        <end position="244"/>
    </location>
</feature>
<sequence length="254" mass="29084">MINVVFLGFGNVNSNLFKTLNNRNEITVKQIFNRNYIKMISPFENVPFTDDVSKIKEADIYIIGIPDDAISTFSESLPFQNKLVVHTSGGVSMGALSNNNRRGIFYPLQTFSKERSLDFKKIPICIEAENKKDLEMLRKLGETISENVVEISSEKRAKLHLAAVFVNNFTNYLYQISSEILEEEDLPFDLLKPLILETASKIENLSPEKAQTGPAIRNDAKTIEKHLHLLENSRYRKLYELFTEELKQSYGKKL</sequence>
<keyword evidence="3" id="KW-1185">Reference proteome</keyword>
<dbReference type="SUPFAM" id="SSF51735">
    <property type="entry name" value="NAD(P)-binding Rossmann-fold domains"/>
    <property type="match status" value="1"/>
</dbReference>
<protein>
    <recommendedName>
        <fullName evidence="1">DUF2520 domain-containing protein</fullName>
    </recommendedName>
</protein>
<dbReference type="PANTHER" id="PTHR40459:SF1">
    <property type="entry name" value="CONSERVED HYPOTHETICAL ALANINE AND LEUCINE RICH PROTEIN"/>
    <property type="match status" value="1"/>
</dbReference>
<proteinExistence type="predicted"/>
<organism evidence="2 3">
    <name type="scientific">Aequorivita soesokkakensis</name>
    <dbReference type="NCBI Taxonomy" id="1385699"/>
    <lineage>
        <taxon>Bacteria</taxon>
        <taxon>Pseudomonadati</taxon>
        <taxon>Bacteroidota</taxon>
        <taxon>Flavobacteriia</taxon>
        <taxon>Flavobacteriales</taxon>
        <taxon>Flavobacteriaceae</taxon>
        <taxon>Aequorivita</taxon>
    </lineage>
</organism>
<dbReference type="EMBL" id="LXIE01000001">
    <property type="protein sequence ID" value="OAD92597.1"/>
    <property type="molecule type" value="Genomic_DNA"/>
</dbReference>
<reference evidence="2 3" key="1">
    <citation type="submission" date="2016-05" db="EMBL/GenBank/DDBJ databases">
        <title>Genome sequencing of Vitellibacter soesokkakensis RSSK-12.</title>
        <authorList>
            <person name="Thevarajoo S."/>
            <person name="Selvaratnam C."/>
            <person name="Goh K.M."/>
            <person name="Chan K.-G."/>
            <person name="Chong C.S."/>
        </authorList>
    </citation>
    <scope>NUCLEOTIDE SEQUENCE [LARGE SCALE GENOMIC DNA]</scope>
    <source>
        <strain evidence="2 3">RSSK-12</strain>
    </source>
</reference>
<dbReference type="InterPro" id="IPR037108">
    <property type="entry name" value="TM1727-like_C_sf"/>
</dbReference>
<evidence type="ECO:0000259" key="1">
    <source>
        <dbReference type="Pfam" id="PF10728"/>
    </source>
</evidence>
<dbReference type="PANTHER" id="PTHR40459">
    <property type="entry name" value="CONSERVED HYPOTHETICAL ALANINE AND LEUCINE RICH PROTEIN"/>
    <property type="match status" value="1"/>
</dbReference>
<gene>
    <name evidence="2" type="ORF">A7A78_01430</name>
</gene>